<accession>F2BAU5</accession>
<dbReference type="Proteomes" id="UP000004105">
    <property type="component" value="Unassembled WGS sequence"/>
</dbReference>
<protein>
    <submittedName>
        <fullName evidence="1">Uncharacterized protein</fullName>
    </submittedName>
</protein>
<keyword evidence="2" id="KW-1185">Reference proteome</keyword>
<comment type="caution">
    <text evidence="1">The sequence shown here is derived from an EMBL/GenBank/DDBJ whole genome shotgun (WGS) entry which is preliminary data.</text>
</comment>
<dbReference type="EMBL" id="AFAY01000016">
    <property type="protein sequence ID" value="EGF11441.1"/>
    <property type="molecule type" value="Genomic_DNA"/>
</dbReference>
<name>F2BAU5_9NEIS</name>
<gene>
    <name evidence="1" type="ORF">HMPREF9123_0849</name>
</gene>
<evidence type="ECO:0000313" key="2">
    <source>
        <dbReference type="Proteomes" id="UP000004105"/>
    </source>
</evidence>
<sequence>MTFLKKRFSDFQTASAVGQGVWRKPRTRLGVLGNARIGYAAETACVALGDTPCVRFGIEGWEQAV</sequence>
<evidence type="ECO:0000313" key="1">
    <source>
        <dbReference type="EMBL" id="EGF11441.1"/>
    </source>
</evidence>
<proteinExistence type="predicted"/>
<dbReference type="HOGENOM" id="CLU_2845245_0_0_4"/>
<dbReference type="AlphaFoldDB" id="F2BAU5"/>
<organism evidence="1 2">
    <name type="scientific">Neisseria bacilliformis ATCC BAA-1200</name>
    <dbReference type="NCBI Taxonomy" id="888742"/>
    <lineage>
        <taxon>Bacteria</taxon>
        <taxon>Pseudomonadati</taxon>
        <taxon>Pseudomonadota</taxon>
        <taxon>Betaproteobacteria</taxon>
        <taxon>Neisseriales</taxon>
        <taxon>Neisseriaceae</taxon>
        <taxon>Neisseria</taxon>
    </lineage>
</organism>
<reference evidence="1 2" key="1">
    <citation type="submission" date="2011-02" db="EMBL/GenBank/DDBJ databases">
        <authorList>
            <person name="Muzny D."/>
            <person name="Qin X."/>
            <person name="Deng J."/>
            <person name="Jiang H."/>
            <person name="Liu Y."/>
            <person name="Qu J."/>
            <person name="Song X.-Z."/>
            <person name="Zhang L."/>
            <person name="Thornton R."/>
            <person name="Coyle M."/>
            <person name="Francisco L."/>
            <person name="Jackson L."/>
            <person name="Javaid M."/>
            <person name="Korchina V."/>
            <person name="Kovar C."/>
            <person name="Mata R."/>
            <person name="Mathew T."/>
            <person name="Ngo R."/>
            <person name="Nguyen L."/>
            <person name="Nguyen N."/>
            <person name="Okwuonu G."/>
            <person name="Ongeri F."/>
            <person name="Pham C."/>
            <person name="Simmons D."/>
            <person name="Wilczek-Boney K."/>
            <person name="Hale W."/>
            <person name="Jakkamsetti A."/>
            <person name="Pham P."/>
            <person name="Ruth R."/>
            <person name="San Lucas F."/>
            <person name="Warren J."/>
            <person name="Zhang J."/>
            <person name="Zhao Z."/>
            <person name="Zhou C."/>
            <person name="Zhu D."/>
            <person name="Lee S."/>
            <person name="Bess C."/>
            <person name="Blankenburg K."/>
            <person name="Forbes L."/>
            <person name="Fu Q."/>
            <person name="Gubbala S."/>
            <person name="Hirani K."/>
            <person name="Jayaseelan J.C."/>
            <person name="Lara F."/>
            <person name="Munidasa M."/>
            <person name="Palculict T."/>
            <person name="Patil S."/>
            <person name="Pu L.-L."/>
            <person name="Saada N."/>
            <person name="Tang L."/>
            <person name="Weissenberger G."/>
            <person name="Zhu Y."/>
            <person name="Hemphill L."/>
            <person name="Shang Y."/>
            <person name="Youmans B."/>
            <person name="Ayvaz T."/>
            <person name="Ross M."/>
            <person name="Santibanez J."/>
            <person name="Aqrawi P."/>
            <person name="Gross S."/>
            <person name="Joshi V."/>
            <person name="Fowler G."/>
            <person name="Nazareth L."/>
            <person name="Reid J."/>
            <person name="Worley K."/>
            <person name="Petrosino J."/>
            <person name="Highlander S."/>
            <person name="Gibbs R."/>
        </authorList>
    </citation>
    <scope>NUCLEOTIDE SEQUENCE [LARGE SCALE GENOMIC DNA]</scope>
    <source>
        <strain evidence="1 2">ATCC BAA-1200</strain>
    </source>
</reference>